<dbReference type="PANTHER" id="PTHR43401">
    <property type="entry name" value="L-THREONINE 3-DEHYDROGENASE"/>
    <property type="match status" value="1"/>
</dbReference>
<dbReference type="Gene3D" id="3.40.50.720">
    <property type="entry name" value="NAD(P)-binding Rossmann-like Domain"/>
    <property type="match status" value="1"/>
</dbReference>
<comment type="cofactor">
    <cofactor evidence="4">
        <name>Zn(2+)</name>
        <dbReference type="ChEBI" id="CHEBI:29105"/>
    </cofactor>
</comment>
<dbReference type="PROSITE" id="PS00059">
    <property type="entry name" value="ADH_ZINC"/>
    <property type="match status" value="1"/>
</dbReference>
<sequence>MKAAVYTGIREIEVQEIDRVPAASDYVVIDTKVTGICGSDLHAYYGEWPPTPGEAAGHETCGVVVEVGVGVDHVREGDRVVMEVTSNCGRCLYCRKGQYNHCVKKHVSWKGGHGGFAEYTNVHASTVFQLPDSITYRQGALVEPLAVGYRAVMRAEPSHQDRLAVIGGGTIGLLTLAAAKAVGVRETLITVKYDQQAEIARHFGADHVVDINDTDVREYVRDFTDGHGLDVVVETVGSAQGFDDALNIIRPQGMVVLVGGYHKPLEVDLSKIMNLEPIVTGSLCYSYSGMVTDFDAAIELIDTGAVDAERIVTHDYSLEETPEAFRVSSDKNSGVVKAHIVQE</sequence>
<dbReference type="Gene3D" id="3.90.180.10">
    <property type="entry name" value="Medium-chain alcohol dehydrogenases, catalytic domain"/>
    <property type="match status" value="1"/>
</dbReference>
<evidence type="ECO:0000259" key="5">
    <source>
        <dbReference type="SMART" id="SM00829"/>
    </source>
</evidence>
<dbReference type="InterPro" id="IPR013154">
    <property type="entry name" value="ADH-like_N"/>
</dbReference>
<dbReference type="InterPro" id="IPR020843">
    <property type="entry name" value="ER"/>
</dbReference>
<organism evidence="6">
    <name type="scientific">Caldilineaceae bacterium SB0662_bin_9</name>
    <dbReference type="NCBI Taxonomy" id="2605258"/>
    <lineage>
        <taxon>Bacteria</taxon>
        <taxon>Bacillati</taxon>
        <taxon>Chloroflexota</taxon>
        <taxon>Caldilineae</taxon>
        <taxon>Caldilineales</taxon>
        <taxon>Caldilineaceae</taxon>
    </lineage>
</organism>
<protein>
    <submittedName>
        <fullName evidence="6">Alcohol dehydrogenase catalytic domain-containing protein</fullName>
    </submittedName>
</protein>
<reference evidence="6" key="1">
    <citation type="submission" date="2019-09" db="EMBL/GenBank/DDBJ databases">
        <title>Characterisation of the sponge microbiome using genome-centric metagenomics.</title>
        <authorList>
            <person name="Engelberts J.P."/>
            <person name="Robbins S.J."/>
            <person name="De Goeij J.M."/>
            <person name="Aranda M."/>
            <person name="Bell S.C."/>
            <person name="Webster N.S."/>
        </authorList>
    </citation>
    <scope>NUCLEOTIDE SEQUENCE</scope>
    <source>
        <strain evidence="6">SB0662_bin_9</strain>
    </source>
</reference>
<name>A0A6B1DU70_9CHLR</name>
<evidence type="ECO:0000256" key="2">
    <source>
        <dbReference type="ARBA" id="ARBA00022833"/>
    </source>
</evidence>
<dbReference type="InterPro" id="IPR011032">
    <property type="entry name" value="GroES-like_sf"/>
</dbReference>
<evidence type="ECO:0000256" key="4">
    <source>
        <dbReference type="RuleBase" id="RU361277"/>
    </source>
</evidence>
<accession>A0A6B1DU70</accession>
<evidence type="ECO:0000256" key="3">
    <source>
        <dbReference type="ARBA" id="ARBA00023002"/>
    </source>
</evidence>
<dbReference type="Pfam" id="PF00107">
    <property type="entry name" value="ADH_zinc_N"/>
    <property type="match status" value="1"/>
</dbReference>
<evidence type="ECO:0000256" key="1">
    <source>
        <dbReference type="ARBA" id="ARBA00022723"/>
    </source>
</evidence>
<keyword evidence="1 4" id="KW-0479">Metal-binding</keyword>
<dbReference type="InterPro" id="IPR013149">
    <property type="entry name" value="ADH-like_C"/>
</dbReference>
<dbReference type="GO" id="GO:0008270">
    <property type="term" value="F:zinc ion binding"/>
    <property type="evidence" value="ECO:0007669"/>
    <property type="project" value="InterPro"/>
</dbReference>
<keyword evidence="3" id="KW-0560">Oxidoreductase</keyword>
<proteinExistence type="inferred from homology"/>
<dbReference type="SUPFAM" id="SSF50129">
    <property type="entry name" value="GroES-like"/>
    <property type="match status" value="1"/>
</dbReference>
<comment type="similarity">
    <text evidence="4">Belongs to the zinc-containing alcohol dehydrogenase family.</text>
</comment>
<keyword evidence="2 4" id="KW-0862">Zinc</keyword>
<dbReference type="SMART" id="SM00829">
    <property type="entry name" value="PKS_ER"/>
    <property type="match status" value="1"/>
</dbReference>
<dbReference type="SUPFAM" id="SSF51735">
    <property type="entry name" value="NAD(P)-binding Rossmann-fold domains"/>
    <property type="match status" value="1"/>
</dbReference>
<comment type="caution">
    <text evidence="6">The sequence shown here is derived from an EMBL/GenBank/DDBJ whole genome shotgun (WGS) entry which is preliminary data.</text>
</comment>
<dbReference type="InterPro" id="IPR002328">
    <property type="entry name" value="ADH_Zn_CS"/>
</dbReference>
<feature type="domain" description="Enoyl reductase (ER)" evidence="5">
    <location>
        <begin position="8"/>
        <end position="336"/>
    </location>
</feature>
<dbReference type="InterPro" id="IPR036291">
    <property type="entry name" value="NAD(P)-bd_dom_sf"/>
</dbReference>
<gene>
    <name evidence="6" type="ORF">F4Y08_10825</name>
</gene>
<dbReference type="InterPro" id="IPR050129">
    <property type="entry name" value="Zn_alcohol_dh"/>
</dbReference>
<dbReference type="GO" id="GO:0016491">
    <property type="term" value="F:oxidoreductase activity"/>
    <property type="evidence" value="ECO:0007669"/>
    <property type="project" value="UniProtKB-KW"/>
</dbReference>
<dbReference type="Pfam" id="PF08240">
    <property type="entry name" value="ADH_N"/>
    <property type="match status" value="1"/>
</dbReference>
<dbReference type="EMBL" id="VXPY01000078">
    <property type="protein sequence ID" value="MYD90811.1"/>
    <property type="molecule type" value="Genomic_DNA"/>
</dbReference>
<dbReference type="PANTHER" id="PTHR43401:SF2">
    <property type="entry name" value="L-THREONINE 3-DEHYDROGENASE"/>
    <property type="match status" value="1"/>
</dbReference>
<dbReference type="AlphaFoldDB" id="A0A6B1DU70"/>
<evidence type="ECO:0000313" key="6">
    <source>
        <dbReference type="EMBL" id="MYD90811.1"/>
    </source>
</evidence>